<reference evidence="2" key="1">
    <citation type="journal article" date="2014" name="Front. Microbiol.">
        <title>High frequency of phylogenetically diverse reductive dehalogenase-homologous genes in deep subseafloor sedimentary metagenomes.</title>
        <authorList>
            <person name="Kawai M."/>
            <person name="Futagami T."/>
            <person name="Toyoda A."/>
            <person name="Takaki Y."/>
            <person name="Nishi S."/>
            <person name="Hori S."/>
            <person name="Arai W."/>
            <person name="Tsubouchi T."/>
            <person name="Morono Y."/>
            <person name="Uchiyama I."/>
            <person name="Ito T."/>
            <person name="Fujiyama A."/>
            <person name="Inagaki F."/>
            <person name="Takami H."/>
        </authorList>
    </citation>
    <scope>NUCLEOTIDE SEQUENCE</scope>
    <source>
        <strain evidence="2">Expedition CK06-06</strain>
    </source>
</reference>
<protein>
    <recommendedName>
        <fullName evidence="1">Tail specific protease domain-containing protein</fullName>
    </recommendedName>
</protein>
<feature type="non-terminal residue" evidence="2">
    <location>
        <position position="169"/>
    </location>
</feature>
<organism evidence="2">
    <name type="scientific">marine sediment metagenome</name>
    <dbReference type="NCBI Taxonomy" id="412755"/>
    <lineage>
        <taxon>unclassified sequences</taxon>
        <taxon>metagenomes</taxon>
        <taxon>ecological metagenomes</taxon>
    </lineage>
</organism>
<dbReference type="SUPFAM" id="SSF52096">
    <property type="entry name" value="ClpP/crotonase"/>
    <property type="match status" value="1"/>
</dbReference>
<dbReference type="EMBL" id="BART01020229">
    <property type="protein sequence ID" value="GAH01669.1"/>
    <property type="molecule type" value="Genomic_DNA"/>
</dbReference>
<dbReference type="InterPro" id="IPR029045">
    <property type="entry name" value="ClpP/crotonase-like_dom_sf"/>
</dbReference>
<dbReference type="Pfam" id="PF03572">
    <property type="entry name" value="Peptidase_S41"/>
    <property type="match status" value="1"/>
</dbReference>
<evidence type="ECO:0000313" key="2">
    <source>
        <dbReference type="EMBL" id="GAH01669.1"/>
    </source>
</evidence>
<sequence length="169" mass="18618">MHIGGKIVAHLVFEGFREPSENELADAFGFFKNVGANEMILDLRYNPGGLISATTLLGSLISGEDTDNKVFFKYLHNDKKTSNDKEVAFAKKPNSLNLKSLIVITSRSTYSASEIIINGLKPYLNVVTIGDATGGKPVGMYVWYYQDYAFVPISFKIINADGEGDYFEG</sequence>
<evidence type="ECO:0000259" key="1">
    <source>
        <dbReference type="Pfam" id="PF03572"/>
    </source>
</evidence>
<dbReference type="GO" id="GO:0004175">
    <property type="term" value="F:endopeptidase activity"/>
    <property type="evidence" value="ECO:0007669"/>
    <property type="project" value="TreeGrafter"/>
</dbReference>
<gene>
    <name evidence="2" type="ORF">S01H4_37619</name>
</gene>
<dbReference type="GO" id="GO:0030288">
    <property type="term" value="C:outer membrane-bounded periplasmic space"/>
    <property type="evidence" value="ECO:0007669"/>
    <property type="project" value="TreeGrafter"/>
</dbReference>
<dbReference type="InterPro" id="IPR005151">
    <property type="entry name" value="Tail-specific_protease"/>
</dbReference>
<feature type="domain" description="Tail specific protease" evidence="1">
    <location>
        <begin position="9"/>
        <end position="140"/>
    </location>
</feature>
<dbReference type="PANTHER" id="PTHR32060">
    <property type="entry name" value="TAIL-SPECIFIC PROTEASE"/>
    <property type="match status" value="1"/>
</dbReference>
<dbReference type="CDD" id="cd07561">
    <property type="entry name" value="Peptidase_S41_CPP_like"/>
    <property type="match status" value="1"/>
</dbReference>
<dbReference type="AlphaFoldDB" id="X1D9C5"/>
<name>X1D9C5_9ZZZZ</name>
<dbReference type="Gene3D" id="3.90.226.10">
    <property type="entry name" value="2-enoyl-CoA Hydratase, Chain A, domain 1"/>
    <property type="match status" value="1"/>
</dbReference>
<comment type="caution">
    <text evidence="2">The sequence shown here is derived from an EMBL/GenBank/DDBJ whole genome shotgun (WGS) entry which is preliminary data.</text>
</comment>
<dbReference type="PANTHER" id="PTHR32060:SF30">
    <property type="entry name" value="CARBOXY-TERMINAL PROCESSING PROTEASE CTPA"/>
    <property type="match status" value="1"/>
</dbReference>
<dbReference type="GO" id="GO:0007165">
    <property type="term" value="P:signal transduction"/>
    <property type="evidence" value="ECO:0007669"/>
    <property type="project" value="TreeGrafter"/>
</dbReference>
<accession>X1D9C5</accession>
<dbReference type="GO" id="GO:0006508">
    <property type="term" value="P:proteolysis"/>
    <property type="evidence" value="ECO:0007669"/>
    <property type="project" value="InterPro"/>
</dbReference>
<dbReference type="GO" id="GO:0008236">
    <property type="term" value="F:serine-type peptidase activity"/>
    <property type="evidence" value="ECO:0007669"/>
    <property type="project" value="InterPro"/>
</dbReference>
<proteinExistence type="predicted"/>